<evidence type="ECO:0000313" key="2">
    <source>
        <dbReference type="Proteomes" id="UP001060215"/>
    </source>
</evidence>
<gene>
    <name evidence="1" type="ORF">LOK49_LG01G00486</name>
</gene>
<keyword evidence="2" id="KW-1185">Reference proteome</keyword>
<reference evidence="1 2" key="1">
    <citation type="journal article" date="2022" name="Plant J.">
        <title>Chromosome-level genome of Camellia lanceoleosa provides a valuable resource for understanding genome evolution and self-incompatibility.</title>
        <authorList>
            <person name="Gong W."/>
            <person name="Xiao S."/>
            <person name="Wang L."/>
            <person name="Liao Z."/>
            <person name="Chang Y."/>
            <person name="Mo W."/>
            <person name="Hu G."/>
            <person name="Li W."/>
            <person name="Zhao G."/>
            <person name="Zhu H."/>
            <person name="Hu X."/>
            <person name="Ji K."/>
            <person name="Xiang X."/>
            <person name="Song Q."/>
            <person name="Yuan D."/>
            <person name="Jin S."/>
            <person name="Zhang L."/>
        </authorList>
    </citation>
    <scope>NUCLEOTIDE SEQUENCE [LARGE SCALE GENOMIC DNA]</scope>
    <source>
        <strain evidence="1">SQ_2022a</strain>
    </source>
</reference>
<organism evidence="1 2">
    <name type="scientific">Camellia lanceoleosa</name>
    <dbReference type="NCBI Taxonomy" id="1840588"/>
    <lineage>
        <taxon>Eukaryota</taxon>
        <taxon>Viridiplantae</taxon>
        <taxon>Streptophyta</taxon>
        <taxon>Embryophyta</taxon>
        <taxon>Tracheophyta</taxon>
        <taxon>Spermatophyta</taxon>
        <taxon>Magnoliopsida</taxon>
        <taxon>eudicotyledons</taxon>
        <taxon>Gunneridae</taxon>
        <taxon>Pentapetalae</taxon>
        <taxon>asterids</taxon>
        <taxon>Ericales</taxon>
        <taxon>Theaceae</taxon>
        <taxon>Camellia</taxon>
    </lineage>
</organism>
<sequence>MSSSLEKNMLILRSSDGEEFIVPEVVAVMSKAIKNMVEDECASNTIPVPNVDANILAMVIEFCKKHDESEAEAASDLKTFDSEFVNRGQEALYDLITAANFRDVKELLDALCQNVAEMIKGKSVHHIRIQFLGYQLFEILTSNFIWNIWCDRDFD</sequence>
<dbReference type="Proteomes" id="UP001060215">
    <property type="component" value="Chromosome 1"/>
</dbReference>
<dbReference type="EMBL" id="CM045758">
    <property type="protein sequence ID" value="KAI8030673.1"/>
    <property type="molecule type" value="Genomic_DNA"/>
</dbReference>
<accession>A0ACC0IZS9</accession>
<comment type="caution">
    <text evidence="1">The sequence shown here is derived from an EMBL/GenBank/DDBJ whole genome shotgun (WGS) entry which is preliminary data.</text>
</comment>
<protein>
    <submittedName>
        <fullName evidence="1">SKP1-like protein 4</fullName>
    </submittedName>
</protein>
<evidence type="ECO:0000313" key="1">
    <source>
        <dbReference type="EMBL" id="KAI8030673.1"/>
    </source>
</evidence>
<proteinExistence type="predicted"/>
<name>A0ACC0IZS9_9ERIC</name>